<dbReference type="Gene3D" id="1.20.120.180">
    <property type="entry name" value="Proteasome activator pa28, C-terminal domain"/>
    <property type="match status" value="1"/>
</dbReference>
<evidence type="ECO:0000259" key="1">
    <source>
        <dbReference type="Pfam" id="PF02252"/>
    </source>
</evidence>
<reference evidence="2" key="1">
    <citation type="submission" date="2020-11" db="EMBL/GenBank/DDBJ databases">
        <authorList>
            <consortium name="DOE Joint Genome Institute"/>
            <person name="Ahrendt S."/>
            <person name="Riley R."/>
            <person name="Andreopoulos W."/>
            <person name="Labutti K."/>
            <person name="Pangilinan J."/>
            <person name="Ruiz-Duenas F.J."/>
            <person name="Barrasa J.M."/>
            <person name="Sanchez-Garcia M."/>
            <person name="Camarero S."/>
            <person name="Miyauchi S."/>
            <person name="Serrano A."/>
            <person name="Linde D."/>
            <person name="Babiker R."/>
            <person name="Drula E."/>
            <person name="Ayuso-Fernandez I."/>
            <person name="Pacheco R."/>
            <person name="Padilla G."/>
            <person name="Ferreira P."/>
            <person name="Barriuso J."/>
            <person name="Kellner H."/>
            <person name="Castanera R."/>
            <person name="Alfaro M."/>
            <person name="Ramirez L."/>
            <person name="Pisabarro A.G."/>
            <person name="Kuo A."/>
            <person name="Tritt A."/>
            <person name="Lipzen A."/>
            <person name="He G."/>
            <person name="Yan M."/>
            <person name="Ng V."/>
            <person name="Cullen D."/>
            <person name="Martin F."/>
            <person name="Rosso M.-N."/>
            <person name="Henrissat B."/>
            <person name="Hibbett D."/>
            <person name="Martinez A.T."/>
            <person name="Grigoriev I.V."/>
        </authorList>
    </citation>
    <scope>NUCLEOTIDE SEQUENCE</scope>
    <source>
        <strain evidence="2">CBS 506.95</strain>
    </source>
</reference>
<keyword evidence="3" id="KW-1185">Reference proteome</keyword>
<accession>A0A9P6EE11</accession>
<dbReference type="InterPro" id="IPR003186">
    <property type="entry name" value="PA28_C"/>
</dbReference>
<evidence type="ECO:0000313" key="2">
    <source>
        <dbReference type="EMBL" id="KAF9527738.1"/>
    </source>
</evidence>
<sequence>MKIAIEDEGGLRDELLLELDRAQDAAITMREVARKYRLARADLGAKVFQHPKIVDYKLALQEFDEHDLFLARQHFHDILNIYILLHDLFRNIVS</sequence>
<protein>
    <recommendedName>
        <fullName evidence="1">Proteasome activator PA28 C-terminal domain-containing protein</fullName>
    </recommendedName>
</protein>
<dbReference type="Proteomes" id="UP000807306">
    <property type="component" value="Unassembled WGS sequence"/>
</dbReference>
<comment type="caution">
    <text evidence="2">The sequence shown here is derived from an EMBL/GenBank/DDBJ whole genome shotgun (WGS) entry which is preliminary data.</text>
</comment>
<dbReference type="EMBL" id="MU157858">
    <property type="protein sequence ID" value="KAF9527738.1"/>
    <property type="molecule type" value="Genomic_DNA"/>
</dbReference>
<feature type="domain" description="Proteasome activator PA28 C-terminal" evidence="1">
    <location>
        <begin position="13"/>
        <end position="89"/>
    </location>
</feature>
<dbReference type="Pfam" id="PF02252">
    <property type="entry name" value="PA28_C"/>
    <property type="match status" value="1"/>
</dbReference>
<dbReference type="InterPro" id="IPR036997">
    <property type="entry name" value="PA28_C_sf"/>
</dbReference>
<evidence type="ECO:0000313" key="3">
    <source>
        <dbReference type="Proteomes" id="UP000807306"/>
    </source>
</evidence>
<dbReference type="OrthoDB" id="6591885at2759"/>
<organism evidence="2 3">
    <name type="scientific">Crepidotus variabilis</name>
    <dbReference type="NCBI Taxonomy" id="179855"/>
    <lineage>
        <taxon>Eukaryota</taxon>
        <taxon>Fungi</taxon>
        <taxon>Dikarya</taxon>
        <taxon>Basidiomycota</taxon>
        <taxon>Agaricomycotina</taxon>
        <taxon>Agaricomycetes</taxon>
        <taxon>Agaricomycetidae</taxon>
        <taxon>Agaricales</taxon>
        <taxon>Agaricineae</taxon>
        <taxon>Crepidotaceae</taxon>
        <taxon>Crepidotus</taxon>
    </lineage>
</organism>
<dbReference type="InterPro" id="IPR036252">
    <property type="entry name" value="Proteasome_activ_sf"/>
</dbReference>
<dbReference type="GO" id="GO:0008537">
    <property type="term" value="C:proteasome activator complex"/>
    <property type="evidence" value="ECO:0007669"/>
    <property type="project" value="InterPro"/>
</dbReference>
<dbReference type="SUPFAM" id="SSF47216">
    <property type="entry name" value="Proteasome activator"/>
    <property type="match status" value="1"/>
</dbReference>
<gene>
    <name evidence="2" type="ORF">CPB83DRAFT_855543</name>
</gene>
<dbReference type="AlphaFoldDB" id="A0A9P6EE11"/>
<proteinExistence type="predicted"/>
<name>A0A9P6EE11_9AGAR</name>